<keyword evidence="5" id="KW-1185">Reference proteome</keyword>
<evidence type="ECO:0000256" key="1">
    <source>
        <dbReference type="ARBA" id="ARBA00008571"/>
    </source>
</evidence>
<evidence type="ECO:0000313" key="4">
    <source>
        <dbReference type="EMBL" id="BCJ90951.1"/>
    </source>
</evidence>
<keyword evidence="3" id="KW-0143">Chaperone</keyword>
<organism evidence="4 5">
    <name type="scientific">Terrihabitans soli</name>
    <dbReference type="NCBI Taxonomy" id="708113"/>
    <lineage>
        <taxon>Bacteria</taxon>
        <taxon>Pseudomonadati</taxon>
        <taxon>Pseudomonadota</taxon>
        <taxon>Alphaproteobacteria</taxon>
        <taxon>Hyphomicrobiales</taxon>
        <taxon>Terrihabitans</taxon>
    </lineage>
</organism>
<gene>
    <name evidence="4" type="ORF">IZ6_16860</name>
</gene>
<name>A0A6S6QV29_9HYPH</name>
<dbReference type="InterPro" id="IPR036714">
    <property type="entry name" value="SDH_sf"/>
</dbReference>
<accession>A0A6S6QV29</accession>
<dbReference type="PANTHER" id="PTHR12469:SF2">
    <property type="entry name" value="SUCCINATE DEHYDROGENASE ASSEMBLY FACTOR 2, MITOCHONDRIAL"/>
    <property type="match status" value="1"/>
</dbReference>
<dbReference type="KEGG" id="tso:IZ6_16860"/>
<protein>
    <recommendedName>
        <fullName evidence="2">FAD assembly factor SdhE</fullName>
    </recommendedName>
</protein>
<reference evidence="4 5" key="1">
    <citation type="submission" date="2020-08" db="EMBL/GenBank/DDBJ databases">
        <title>Genome sequence of Rhizobiales bacterium strain IZ6.</title>
        <authorList>
            <person name="Nakai R."/>
            <person name="Naganuma T."/>
        </authorList>
    </citation>
    <scope>NUCLEOTIDE SEQUENCE [LARGE SCALE GENOMIC DNA]</scope>
    <source>
        <strain evidence="4 5">IZ6</strain>
    </source>
</reference>
<dbReference type="GO" id="GO:0006099">
    <property type="term" value="P:tricarboxylic acid cycle"/>
    <property type="evidence" value="ECO:0007669"/>
    <property type="project" value="TreeGrafter"/>
</dbReference>
<evidence type="ECO:0000313" key="5">
    <source>
        <dbReference type="Proteomes" id="UP000515317"/>
    </source>
</evidence>
<dbReference type="SUPFAM" id="SSF109910">
    <property type="entry name" value="YgfY-like"/>
    <property type="match status" value="1"/>
</dbReference>
<comment type="similarity">
    <text evidence="1">Belongs to the SdhE FAD assembly factor family.</text>
</comment>
<dbReference type="AlphaFoldDB" id="A0A6S6QV29"/>
<dbReference type="PANTHER" id="PTHR12469">
    <property type="entry name" value="PROTEIN EMI5 HOMOLOG, MITOCHONDRIAL"/>
    <property type="match status" value="1"/>
</dbReference>
<dbReference type="InterPro" id="IPR005631">
    <property type="entry name" value="SDH"/>
</dbReference>
<dbReference type="Proteomes" id="UP000515317">
    <property type="component" value="Chromosome"/>
</dbReference>
<dbReference type="EMBL" id="AP023361">
    <property type="protein sequence ID" value="BCJ90951.1"/>
    <property type="molecule type" value="Genomic_DNA"/>
</dbReference>
<dbReference type="Gene3D" id="1.10.150.250">
    <property type="entry name" value="Flavinator of succinate dehydrogenase"/>
    <property type="match status" value="1"/>
</dbReference>
<sequence>MDPRRRRALYRASHRGTKEMDFILGRFAEAEMATLSEAELDLFERLIDAPDTDLYEWVVGRAATPPDYDTEMMRRLRAFHAVPGAR</sequence>
<evidence type="ECO:0000256" key="2">
    <source>
        <dbReference type="ARBA" id="ARBA00019418"/>
    </source>
</evidence>
<proteinExistence type="inferred from homology"/>
<evidence type="ECO:0000256" key="3">
    <source>
        <dbReference type="ARBA" id="ARBA00023186"/>
    </source>
</evidence>
<dbReference type="Pfam" id="PF03937">
    <property type="entry name" value="Sdh5"/>
    <property type="match status" value="1"/>
</dbReference>